<evidence type="ECO:0000259" key="1">
    <source>
        <dbReference type="PROSITE" id="PS51054"/>
    </source>
</evidence>
<dbReference type="SMART" id="SM00511">
    <property type="entry name" value="ORANGE"/>
    <property type="match status" value="1"/>
</dbReference>
<comment type="caution">
    <text evidence="2">The sequence shown here is derived from an EMBL/GenBank/DDBJ whole genome shotgun (WGS) entry which is preliminary data.</text>
</comment>
<sequence>MARQMARNVRSRWRNAVASRGAAGQRIINADVDKTVVSVALNNLPITVVSGRDERHVAEMAPSVQQQFDAVWPIPVVPEDDSNRMFVAGFHDCADEVLRYLIEVENMAENDPVIVSLREHLAEQEQEARWRLCGACRETDREHCPLETPLTKESFDHVPSKLIHGISDSHLLPRYRYVADTTDYDCCYSQSTDSIDTVIAEVIESVLLSNNLPATPELLQELIDGLCDDMTDSDTDTSGTESMDED</sequence>
<accession>A0AAD9N5E3</accession>
<dbReference type="SUPFAM" id="SSF158457">
    <property type="entry name" value="Orange domain-like"/>
    <property type="match status" value="1"/>
</dbReference>
<dbReference type="GO" id="GO:0003677">
    <property type="term" value="F:DNA binding"/>
    <property type="evidence" value="ECO:0007669"/>
    <property type="project" value="InterPro"/>
</dbReference>
<dbReference type="Pfam" id="PF07527">
    <property type="entry name" value="Hairy_orange"/>
    <property type="match status" value="1"/>
</dbReference>
<dbReference type="Proteomes" id="UP001209878">
    <property type="component" value="Unassembled WGS sequence"/>
</dbReference>
<dbReference type="InterPro" id="IPR003650">
    <property type="entry name" value="Orange_dom"/>
</dbReference>
<dbReference type="Gene3D" id="6.10.250.980">
    <property type="match status" value="1"/>
</dbReference>
<dbReference type="PROSITE" id="PS51054">
    <property type="entry name" value="ORANGE"/>
    <property type="match status" value="1"/>
</dbReference>
<reference evidence="2" key="1">
    <citation type="journal article" date="2023" name="Mol. Biol. Evol.">
        <title>Third-Generation Sequencing Reveals the Adaptive Role of the Epigenome in Three Deep-Sea Polychaetes.</title>
        <authorList>
            <person name="Perez M."/>
            <person name="Aroh O."/>
            <person name="Sun Y."/>
            <person name="Lan Y."/>
            <person name="Juniper S.K."/>
            <person name="Young C.R."/>
            <person name="Angers B."/>
            <person name="Qian P.Y."/>
        </authorList>
    </citation>
    <scope>NUCLEOTIDE SEQUENCE</scope>
    <source>
        <strain evidence="2">R07B-5</strain>
    </source>
</reference>
<proteinExistence type="predicted"/>
<organism evidence="2 3">
    <name type="scientific">Ridgeia piscesae</name>
    <name type="common">Tubeworm</name>
    <dbReference type="NCBI Taxonomy" id="27915"/>
    <lineage>
        <taxon>Eukaryota</taxon>
        <taxon>Metazoa</taxon>
        <taxon>Spiralia</taxon>
        <taxon>Lophotrochozoa</taxon>
        <taxon>Annelida</taxon>
        <taxon>Polychaeta</taxon>
        <taxon>Sedentaria</taxon>
        <taxon>Canalipalpata</taxon>
        <taxon>Sabellida</taxon>
        <taxon>Siboglinidae</taxon>
        <taxon>Ridgeia</taxon>
    </lineage>
</organism>
<dbReference type="GO" id="GO:0006355">
    <property type="term" value="P:regulation of DNA-templated transcription"/>
    <property type="evidence" value="ECO:0007669"/>
    <property type="project" value="InterPro"/>
</dbReference>
<feature type="domain" description="Orange" evidence="1">
    <location>
        <begin position="86"/>
        <end position="121"/>
    </location>
</feature>
<evidence type="ECO:0000313" key="2">
    <source>
        <dbReference type="EMBL" id="KAK2155651.1"/>
    </source>
</evidence>
<gene>
    <name evidence="2" type="ORF">NP493_2056g00004</name>
</gene>
<protein>
    <recommendedName>
        <fullName evidence="1">Orange domain-containing protein</fullName>
    </recommendedName>
</protein>
<dbReference type="AlphaFoldDB" id="A0AAD9N5E3"/>
<name>A0AAD9N5E3_RIDPI</name>
<evidence type="ECO:0000313" key="3">
    <source>
        <dbReference type="Proteomes" id="UP001209878"/>
    </source>
</evidence>
<keyword evidence="3" id="KW-1185">Reference proteome</keyword>
<dbReference type="EMBL" id="JAODUO010002052">
    <property type="protein sequence ID" value="KAK2155651.1"/>
    <property type="molecule type" value="Genomic_DNA"/>
</dbReference>